<evidence type="ECO:0000313" key="2">
    <source>
        <dbReference type="Proteomes" id="UP001164929"/>
    </source>
</evidence>
<reference evidence="1" key="1">
    <citation type="journal article" date="2023" name="Mol. Ecol. Resour.">
        <title>Chromosome-level genome assembly of a triploid poplar Populus alba 'Berolinensis'.</title>
        <authorList>
            <person name="Chen S."/>
            <person name="Yu Y."/>
            <person name="Wang X."/>
            <person name="Wang S."/>
            <person name="Zhang T."/>
            <person name="Zhou Y."/>
            <person name="He R."/>
            <person name="Meng N."/>
            <person name="Wang Y."/>
            <person name="Liu W."/>
            <person name="Liu Z."/>
            <person name="Liu J."/>
            <person name="Guo Q."/>
            <person name="Huang H."/>
            <person name="Sederoff R.R."/>
            <person name="Wang G."/>
            <person name="Qu G."/>
            <person name="Chen S."/>
        </authorList>
    </citation>
    <scope>NUCLEOTIDE SEQUENCE</scope>
    <source>
        <strain evidence="1">SC-2020</strain>
    </source>
</reference>
<dbReference type="EMBL" id="JAQIZT010000010">
    <property type="protein sequence ID" value="KAJ6983877.1"/>
    <property type="molecule type" value="Genomic_DNA"/>
</dbReference>
<proteinExistence type="predicted"/>
<sequence>MALGRDTNQHTCTWSIPVNGITD</sequence>
<evidence type="ECO:0000313" key="1">
    <source>
        <dbReference type="EMBL" id="KAJ6983877.1"/>
    </source>
</evidence>
<dbReference type="Proteomes" id="UP001164929">
    <property type="component" value="Chromosome 10"/>
</dbReference>
<accession>A0AAD6MEJ3</accession>
<name>A0AAD6MEJ3_9ROSI</name>
<protein>
    <submittedName>
        <fullName evidence="1">Uncharacterized protein</fullName>
    </submittedName>
</protein>
<gene>
    <name evidence="1" type="ORF">NC653_026636</name>
</gene>
<keyword evidence="2" id="KW-1185">Reference proteome</keyword>
<comment type="caution">
    <text evidence="1">The sequence shown here is derived from an EMBL/GenBank/DDBJ whole genome shotgun (WGS) entry which is preliminary data.</text>
</comment>
<dbReference type="AlphaFoldDB" id="A0AAD6MEJ3"/>
<organism evidence="1 2">
    <name type="scientific">Populus alba x Populus x berolinensis</name>
    <dbReference type="NCBI Taxonomy" id="444605"/>
    <lineage>
        <taxon>Eukaryota</taxon>
        <taxon>Viridiplantae</taxon>
        <taxon>Streptophyta</taxon>
        <taxon>Embryophyta</taxon>
        <taxon>Tracheophyta</taxon>
        <taxon>Spermatophyta</taxon>
        <taxon>Magnoliopsida</taxon>
        <taxon>eudicotyledons</taxon>
        <taxon>Gunneridae</taxon>
        <taxon>Pentapetalae</taxon>
        <taxon>rosids</taxon>
        <taxon>fabids</taxon>
        <taxon>Malpighiales</taxon>
        <taxon>Salicaceae</taxon>
        <taxon>Saliceae</taxon>
        <taxon>Populus</taxon>
    </lineage>
</organism>